<feature type="transmembrane region" description="Helical" evidence="8">
    <location>
        <begin position="246"/>
        <end position="268"/>
    </location>
</feature>
<gene>
    <name evidence="11" type="ORF">UT84_C0001G0085</name>
</gene>
<comment type="subcellular location">
    <subcellularLocation>
        <location evidence="1">Membrane</location>
        <topology evidence="1">Multi-pass membrane protein</topology>
    </subcellularLocation>
</comment>
<dbReference type="PANTHER" id="PTHR43398">
    <property type="entry name" value="DOLICHOL-PHOSPHATE MANNOSYLTRANSFERASE SUBUNIT 1"/>
    <property type="match status" value="1"/>
</dbReference>
<keyword evidence="5 8" id="KW-0812">Transmembrane</keyword>
<sequence length="411" mass="46613">MRLVVNIPTYNEEDNIREVIKRVLASGSKMPELDLHVLVSDSHSPDKTSQIVKEVSKTNPKVHYLDVKERGLGIGIVKGHRFAIDKLKADILAQMDGDLSHDPATLPHMVKYIIEDGFDLVVGSRLMKGGKNLLGWHRRLFTRGSAFYCKFAWGTFSISEYTNSYRVFTKELFESINFKKVPWKSKTYIIQPAFLYAALLAGARVKEIPITFEDRKKGYSKAKITSYTLDVLRFGVKVRIERSKTFFKFLSVGTLTYFINAVLLGLLYRGNIYSTKILPGPILSFIPVSHPATKLFSIYFDRLFVASIISIEASIIVNFIFHENWTFKHRNREGAKLKRFLKFNLSSAGSPVIQLASILMFAQVLHVNEQIGLAVGVLIGLFVNYTVNLLWIWKEHPEATNNLLSNSADGK</sequence>
<dbReference type="GO" id="GO:0000271">
    <property type="term" value="P:polysaccharide biosynthetic process"/>
    <property type="evidence" value="ECO:0007669"/>
    <property type="project" value="InterPro"/>
</dbReference>
<evidence type="ECO:0000256" key="2">
    <source>
        <dbReference type="ARBA" id="ARBA00006739"/>
    </source>
</evidence>
<dbReference type="Pfam" id="PF00535">
    <property type="entry name" value="Glycos_transf_2"/>
    <property type="match status" value="1"/>
</dbReference>
<name>A0A0G0TWD3_9BACT</name>
<comment type="caution">
    <text evidence="11">The sequence shown here is derived from an EMBL/GenBank/DDBJ whole genome shotgun (WGS) entry which is preliminary data.</text>
</comment>
<dbReference type="Gene3D" id="3.90.550.10">
    <property type="entry name" value="Spore Coat Polysaccharide Biosynthesis Protein SpsA, Chain A"/>
    <property type="match status" value="1"/>
</dbReference>
<evidence type="ECO:0000256" key="4">
    <source>
        <dbReference type="ARBA" id="ARBA00022679"/>
    </source>
</evidence>
<feature type="domain" description="Glycosyltransferase 2-like" evidence="9">
    <location>
        <begin position="6"/>
        <end position="174"/>
    </location>
</feature>
<keyword evidence="4 11" id="KW-0808">Transferase</keyword>
<evidence type="ECO:0000256" key="3">
    <source>
        <dbReference type="ARBA" id="ARBA00022676"/>
    </source>
</evidence>
<dbReference type="InterPro" id="IPR007267">
    <property type="entry name" value="GtrA_DPMS_TM"/>
</dbReference>
<keyword evidence="3" id="KW-0328">Glycosyltransferase</keyword>
<feature type="transmembrane region" description="Helical" evidence="8">
    <location>
        <begin position="303"/>
        <end position="322"/>
    </location>
</feature>
<dbReference type="SUPFAM" id="SSF53448">
    <property type="entry name" value="Nucleotide-diphospho-sugar transferases"/>
    <property type="match status" value="1"/>
</dbReference>
<comment type="similarity">
    <text evidence="2">Belongs to the glycosyltransferase 2 family.</text>
</comment>
<dbReference type="Proteomes" id="UP000034531">
    <property type="component" value="Unassembled WGS sequence"/>
</dbReference>
<evidence type="ECO:0000313" key="12">
    <source>
        <dbReference type="Proteomes" id="UP000034531"/>
    </source>
</evidence>
<dbReference type="InterPro" id="IPR039528">
    <property type="entry name" value="DPM1-like"/>
</dbReference>
<protein>
    <submittedName>
        <fullName evidence="11">Glycosyltransferase</fullName>
    </submittedName>
</protein>
<dbReference type="GO" id="GO:0004582">
    <property type="term" value="F:dolichyl-phosphate beta-D-mannosyltransferase activity"/>
    <property type="evidence" value="ECO:0007669"/>
    <property type="project" value="InterPro"/>
</dbReference>
<dbReference type="Pfam" id="PF04138">
    <property type="entry name" value="GtrA_DPMS_TM"/>
    <property type="match status" value="1"/>
</dbReference>
<evidence type="ECO:0000259" key="10">
    <source>
        <dbReference type="Pfam" id="PF04138"/>
    </source>
</evidence>
<reference evidence="11 12" key="1">
    <citation type="journal article" date="2015" name="Nature">
        <title>rRNA introns, odd ribosomes, and small enigmatic genomes across a large radiation of phyla.</title>
        <authorList>
            <person name="Brown C.T."/>
            <person name="Hug L.A."/>
            <person name="Thomas B.C."/>
            <person name="Sharon I."/>
            <person name="Castelle C.J."/>
            <person name="Singh A."/>
            <person name="Wilkins M.J."/>
            <person name="Williams K.H."/>
            <person name="Banfield J.F."/>
        </authorList>
    </citation>
    <scope>NUCLEOTIDE SEQUENCE [LARGE SCALE GENOMIC DNA]</scope>
</reference>
<dbReference type="GO" id="GO:0009247">
    <property type="term" value="P:glycolipid biosynthetic process"/>
    <property type="evidence" value="ECO:0007669"/>
    <property type="project" value="TreeGrafter"/>
</dbReference>
<evidence type="ECO:0000313" key="11">
    <source>
        <dbReference type="EMBL" id="KKR51400.1"/>
    </source>
</evidence>
<dbReference type="InterPro" id="IPR001173">
    <property type="entry name" value="Glyco_trans_2-like"/>
</dbReference>
<accession>A0A0G0TWD3</accession>
<feature type="transmembrane region" description="Helical" evidence="8">
    <location>
        <begin position="343"/>
        <end position="365"/>
    </location>
</feature>
<dbReference type="AlphaFoldDB" id="A0A0G0TWD3"/>
<dbReference type="InterPro" id="IPR029044">
    <property type="entry name" value="Nucleotide-diphossugar_trans"/>
</dbReference>
<evidence type="ECO:0000256" key="5">
    <source>
        <dbReference type="ARBA" id="ARBA00022692"/>
    </source>
</evidence>
<proteinExistence type="inferred from homology"/>
<dbReference type="PANTHER" id="PTHR43398:SF1">
    <property type="entry name" value="DOLICHOL-PHOSPHATE MANNOSYLTRANSFERASE SUBUNIT 1"/>
    <property type="match status" value="1"/>
</dbReference>
<feature type="domain" description="GtrA/DPMS transmembrane" evidence="10">
    <location>
        <begin position="303"/>
        <end position="393"/>
    </location>
</feature>
<evidence type="ECO:0000256" key="8">
    <source>
        <dbReference type="SAM" id="Phobius"/>
    </source>
</evidence>
<keyword evidence="6 8" id="KW-1133">Transmembrane helix</keyword>
<organism evidence="11 12">
    <name type="scientific">Candidatus Curtissbacteria bacterium GW2011_GWA1_40_16</name>
    <dbReference type="NCBI Taxonomy" id="1618405"/>
    <lineage>
        <taxon>Bacteria</taxon>
        <taxon>Candidatus Curtissiibacteriota</taxon>
    </lineage>
</organism>
<keyword evidence="7 8" id="KW-0472">Membrane</keyword>
<feature type="transmembrane region" description="Helical" evidence="8">
    <location>
        <begin position="371"/>
        <end position="393"/>
    </location>
</feature>
<evidence type="ECO:0000256" key="1">
    <source>
        <dbReference type="ARBA" id="ARBA00004141"/>
    </source>
</evidence>
<dbReference type="GO" id="GO:0016020">
    <property type="term" value="C:membrane"/>
    <property type="evidence" value="ECO:0007669"/>
    <property type="project" value="UniProtKB-SubCell"/>
</dbReference>
<evidence type="ECO:0000256" key="7">
    <source>
        <dbReference type="ARBA" id="ARBA00023136"/>
    </source>
</evidence>
<evidence type="ECO:0000256" key="6">
    <source>
        <dbReference type="ARBA" id="ARBA00022989"/>
    </source>
</evidence>
<dbReference type="EMBL" id="LBYI01000001">
    <property type="protein sequence ID" value="KKR51400.1"/>
    <property type="molecule type" value="Genomic_DNA"/>
</dbReference>
<evidence type="ECO:0000259" key="9">
    <source>
        <dbReference type="Pfam" id="PF00535"/>
    </source>
</evidence>